<feature type="region of interest" description="Disordered" evidence="1">
    <location>
        <begin position="1"/>
        <end position="27"/>
    </location>
</feature>
<dbReference type="GeneID" id="64858813"/>
<dbReference type="EMBL" id="CAEFZW010000007">
    <property type="protein sequence ID" value="CAB4255754.1"/>
    <property type="molecule type" value="Genomic_DNA"/>
</dbReference>
<feature type="compositionally biased region" description="Basic and acidic residues" evidence="1">
    <location>
        <begin position="453"/>
        <end position="469"/>
    </location>
</feature>
<feature type="compositionally biased region" description="Polar residues" evidence="1">
    <location>
        <begin position="1"/>
        <end position="18"/>
    </location>
</feature>
<feature type="compositionally biased region" description="Basic and acidic residues" evidence="1">
    <location>
        <begin position="60"/>
        <end position="69"/>
    </location>
</feature>
<feature type="region of interest" description="Disordered" evidence="1">
    <location>
        <begin position="393"/>
        <end position="429"/>
    </location>
</feature>
<name>A0A8H2VHH0_9SACH</name>
<gene>
    <name evidence="2" type="ORF">KABA2_07S03718</name>
</gene>
<accession>A0A8H2VHH0</accession>
<evidence type="ECO:0000313" key="2">
    <source>
        <dbReference type="EMBL" id="CAB4255754.1"/>
    </source>
</evidence>
<dbReference type="GO" id="GO:0007059">
    <property type="term" value="P:chromosome segregation"/>
    <property type="evidence" value="ECO:0007669"/>
    <property type="project" value="InterPro"/>
</dbReference>
<dbReference type="GO" id="GO:0051301">
    <property type="term" value="P:cell division"/>
    <property type="evidence" value="ECO:0007669"/>
    <property type="project" value="InterPro"/>
</dbReference>
<dbReference type="RefSeq" id="XP_041407598.1">
    <property type="nucleotide sequence ID" value="XM_041551664.1"/>
</dbReference>
<keyword evidence="3" id="KW-1185">Reference proteome</keyword>
<feature type="region of interest" description="Disordered" evidence="1">
    <location>
        <begin position="128"/>
        <end position="162"/>
    </location>
</feature>
<dbReference type="GO" id="GO:0000444">
    <property type="term" value="C:MIS12/MIND type complex"/>
    <property type="evidence" value="ECO:0007669"/>
    <property type="project" value="InterPro"/>
</dbReference>
<feature type="region of interest" description="Disordered" evidence="1">
    <location>
        <begin position="450"/>
        <end position="469"/>
    </location>
</feature>
<protein>
    <submittedName>
        <fullName evidence="2">Similar to Saccharomyces cerevisiae YIR010W DSN1 Essential component of the MIND kinetochore complex (Mtw1p Including Nnf1p-Nsl1p-Dsn1p)</fullName>
    </submittedName>
</protein>
<dbReference type="AlphaFoldDB" id="A0A8H2VHH0"/>
<feature type="region of interest" description="Disordered" evidence="1">
    <location>
        <begin position="60"/>
        <end position="83"/>
    </location>
</feature>
<feature type="compositionally biased region" description="Basic and acidic residues" evidence="1">
    <location>
        <begin position="130"/>
        <end position="146"/>
    </location>
</feature>
<dbReference type="InterPro" id="IPR013218">
    <property type="entry name" value="Dsn1/Mis13"/>
</dbReference>
<comment type="caution">
    <text evidence="2">The sequence shown here is derived from an EMBL/GenBank/DDBJ whole genome shotgun (WGS) entry which is preliminary data.</text>
</comment>
<organism evidence="2 3">
    <name type="scientific">Maudiozyma barnettii</name>
    <dbReference type="NCBI Taxonomy" id="61262"/>
    <lineage>
        <taxon>Eukaryota</taxon>
        <taxon>Fungi</taxon>
        <taxon>Dikarya</taxon>
        <taxon>Ascomycota</taxon>
        <taxon>Saccharomycotina</taxon>
        <taxon>Saccharomycetes</taxon>
        <taxon>Saccharomycetales</taxon>
        <taxon>Saccharomycetaceae</taxon>
        <taxon>Maudiozyma</taxon>
    </lineage>
</organism>
<proteinExistence type="predicted"/>
<feature type="compositionally biased region" description="Acidic residues" evidence="1">
    <location>
        <begin position="396"/>
        <end position="411"/>
    </location>
</feature>
<dbReference type="PANTHER" id="PTHR14778:SF2">
    <property type="entry name" value="KINETOCHORE-ASSOCIATED PROTEIN DSN1 HOMOLOG"/>
    <property type="match status" value="1"/>
</dbReference>
<feature type="compositionally biased region" description="Polar residues" evidence="1">
    <location>
        <begin position="147"/>
        <end position="161"/>
    </location>
</feature>
<dbReference type="Pfam" id="PF08202">
    <property type="entry name" value="MIS13"/>
    <property type="match status" value="1"/>
</dbReference>
<reference evidence="2 3" key="1">
    <citation type="submission" date="2020-05" db="EMBL/GenBank/DDBJ databases">
        <authorList>
            <person name="Casaregola S."/>
            <person name="Devillers H."/>
            <person name="Grondin C."/>
        </authorList>
    </citation>
    <scope>NUCLEOTIDE SEQUENCE [LARGE SCALE GENOMIC DNA]</scope>
    <source>
        <strain evidence="2 3">CLIB 1767</strain>
    </source>
</reference>
<dbReference type="OrthoDB" id="3364649at2759"/>
<sequence>MSVDSTSSKNNNVATGKTNIPKKRAYPLRLETLPDMTNDKDINKDANIVTSTQNVPRRDSITSLKKEVPHSQNSSIPTNDEFENDHDFRFKRHKLPKIKGTQSLGERLDNLQDMKRAKWVDNFDSSIRNTQERSSRGKLKSRDNRKTTNNNNEIPSSQPNLDMNEVPYLGATQWQQPMYYIPVPTSPMYHSQIPVGGLPAQYMNQPIPMIPNSSMQPYYSSQSIPGSSQLLPPPQLNPSNLQYTQNTRNGRKSIAEQRGRRLSIMSNRDQMMISPHRDVPENQFYRYLGNSHGDPQLQLKQLFSWCAIRSFEKLRHDLKGQEKFSGGLPSNFIETKNITLSIIQNFVDDLRRDQLDIDWNAEDRSDIGKYKEKLGTVNSLEHDEAEDTILKNLFKDDDEDEDEQDDDEEGDQIERGREDDESTEYNSDAKSESFYYTGIGIKRIPKIKNKRSNKLDAQKTEQSQHHNELKKKDIPLLPNSKNIKNEQNLLILTEKVEKLTNELNDWITVLDNKDLEEHIRGKINTKDIQLEREPIQRELESNSSLVHMLSIDDIEKDLVSRMNKLQVHTHLIKAHSNILSKTTTNKIKLLTNEFRNREKPKGDGIDSKQLLRGLSETLTKL</sequence>
<dbReference type="PANTHER" id="PTHR14778">
    <property type="entry name" value="KINETOCHORE-ASSOCIATED PROTEIN DSN1 HOMOLOG"/>
    <property type="match status" value="1"/>
</dbReference>
<evidence type="ECO:0000256" key="1">
    <source>
        <dbReference type="SAM" id="MobiDB-lite"/>
    </source>
</evidence>
<evidence type="ECO:0000313" key="3">
    <source>
        <dbReference type="Proteomes" id="UP000644660"/>
    </source>
</evidence>
<dbReference type="Proteomes" id="UP000644660">
    <property type="component" value="Unassembled WGS sequence"/>
</dbReference>